<dbReference type="Proteomes" id="UP000014540">
    <property type="component" value="Unassembled WGS sequence"/>
</dbReference>
<protein>
    <submittedName>
        <fullName evidence="2">PF08818 domain protein</fullName>
    </submittedName>
</protein>
<proteinExistence type="predicted"/>
<dbReference type="STRING" id="1193011.LEP1GSC058_2532"/>
<dbReference type="RefSeq" id="WP_016550839.1">
    <property type="nucleotide sequence ID" value="NZ_AKWZ02000010.1"/>
</dbReference>
<evidence type="ECO:0000313" key="2">
    <source>
        <dbReference type="EMBL" id="EPG74386.1"/>
    </source>
</evidence>
<dbReference type="OrthoDB" id="328972at2"/>
<evidence type="ECO:0000259" key="1">
    <source>
        <dbReference type="Pfam" id="PF08818"/>
    </source>
</evidence>
<accession>S3UVG4</accession>
<sequence>MKPKKDNTDSKKKMEFGTEAVAEVFYNYPERMRTKLLFLRQLIFDTAAKTESVGPLEETLKWGEPSYLTSQTKSGSTIRIHHRESQGDEYGIYFNCQTSLIAQFKKKYGKKFHFEGNRSIIFKQNEPIPVKELQDCISLALTYHRSKSNH</sequence>
<dbReference type="Pfam" id="PF08818">
    <property type="entry name" value="DUF1801"/>
    <property type="match status" value="1"/>
</dbReference>
<gene>
    <name evidence="2" type="ORF">LEP1GSC058_2532</name>
</gene>
<feature type="domain" description="YdhG-like" evidence="1">
    <location>
        <begin position="33"/>
        <end position="140"/>
    </location>
</feature>
<dbReference type="EMBL" id="AKWZ02000010">
    <property type="protein sequence ID" value="EPG74386.1"/>
    <property type="molecule type" value="Genomic_DNA"/>
</dbReference>
<organism evidence="2 3">
    <name type="scientific">Leptospira fainei serovar Hurstbridge str. BUT 6</name>
    <dbReference type="NCBI Taxonomy" id="1193011"/>
    <lineage>
        <taxon>Bacteria</taxon>
        <taxon>Pseudomonadati</taxon>
        <taxon>Spirochaetota</taxon>
        <taxon>Spirochaetia</taxon>
        <taxon>Leptospirales</taxon>
        <taxon>Leptospiraceae</taxon>
        <taxon>Leptospira</taxon>
    </lineage>
</organism>
<comment type="caution">
    <text evidence="2">The sequence shown here is derived from an EMBL/GenBank/DDBJ whole genome shotgun (WGS) entry which is preliminary data.</text>
</comment>
<keyword evidence="3" id="KW-1185">Reference proteome</keyword>
<reference evidence="2" key="1">
    <citation type="submission" date="2013-04" db="EMBL/GenBank/DDBJ databases">
        <authorList>
            <person name="Harkins D.M."/>
            <person name="Durkin A.S."/>
            <person name="Selengut J.D."/>
            <person name="Sanka R."/>
            <person name="DePew J."/>
            <person name="Purushe J."/>
            <person name="Ahmed A."/>
            <person name="van der Linden H."/>
            <person name="Goris M.G.A."/>
            <person name="Hartskeerl R.A."/>
            <person name="Vinetz J.M."/>
            <person name="Sutton G.G."/>
            <person name="Nelson W.C."/>
            <person name="Fouts D.E."/>
        </authorList>
    </citation>
    <scope>NUCLEOTIDE SEQUENCE [LARGE SCALE GENOMIC DNA]</scope>
    <source>
        <strain evidence="2">BUT 6</strain>
    </source>
</reference>
<evidence type="ECO:0000313" key="3">
    <source>
        <dbReference type="Proteomes" id="UP000014540"/>
    </source>
</evidence>
<name>S3UVG4_9LEPT</name>
<dbReference type="InterPro" id="IPR014922">
    <property type="entry name" value="YdhG-like"/>
</dbReference>
<dbReference type="SUPFAM" id="SSF159888">
    <property type="entry name" value="YdhG-like"/>
    <property type="match status" value="1"/>
</dbReference>
<dbReference type="AlphaFoldDB" id="S3UVG4"/>